<evidence type="ECO:0000256" key="3">
    <source>
        <dbReference type="ARBA" id="ARBA00022729"/>
    </source>
</evidence>
<proteinExistence type="predicted"/>
<dbReference type="SUPFAM" id="SSF53474">
    <property type="entry name" value="alpha/beta-Hydrolases"/>
    <property type="match status" value="1"/>
</dbReference>
<dbReference type="Pfam" id="PF24708">
    <property type="entry name" value="Lip_C"/>
    <property type="match status" value="1"/>
</dbReference>
<dbReference type="GO" id="GO:0005576">
    <property type="term" value="C:extracellular region"/>
    <property type="evidence" value="ECO:0007669"/>
    <property type="project" value="UniProtKB-SubCell"/>
</dbReference>
<organism evidence="8 9">
    <name type="scientific">Moniliophthora roreri</name>
    <name type="common">Frosty pod rot fungus</name>
    <name type="synonym">Monilia roreri</name>
    <dbReference type="NCBI Taxonomy" id="221103"/>
    <lineage>
        <taxon>Eukaryota</taxon>
        <taxon>Fungi</taxon>
        <taxon>Dikarya</taxon>
        <taxon>Basidiomycota</taxon>
        <taxon>Agaricomycotina</taxon>
        <taxon>Agaricomycetes</taxon>
        <taxon>Agaricomycetidae</taxon>
        <taxon>Agaricales</taxon>
        <taxon>Marasmiineae</taxon>
        <taxon>Marasmiaceae</taxon>
        <taxon>Moniliophthora</taxon>
    </lineage>
</organism>
<dbReference type="GO" id="GO:0016787">
    <property type="term" value="F:hydrolase activity"/>
    <property type="evidence" value="ECO:0007669"/>
    <property type="project" value="UniProtKB-KW"/>
</dbReference>
<sequence length="296" mass="32629">MSGSVTDSSANEATSKLSPKNPACECRPLVIVEGFLGRAGSAIWGNFEHHLKRGSCEGCTRRIIFTSVGPVSSLHDRACELYYSLVGGRVDYGEEHSNAHDHGRYGRIIPEGLYPEWSVANALHFLGHSIGGSTIIKLQHLIRTGHFGHHAHPGMVLSVNSISSPYRGTQIVFTLGERTDAAPAVRPLSLGSMLAKGVHIVSYLSPFLPRVLDLHIDSRLLSLYDITPLELLKQLWKSDWAESRDATPYDVTFEAADEREANERAATTEYETLPEEYYANDGVVPLFSQWHPFACA</sequence>
<keyword evidence="3" id="KW-0732">Signal</keyword>
<dbReference type="InterPro" id="IPR056304">
    <property type="entry name" value="Lip-like_C"/>
</dbReference>
<protein>
    <submittedName>
        <fullName evidence="8">Putative alpha beta-hydrolase</fullName>
    </submittedName>
</protein>
<accession>A0A0W0FGR0</accession>
<dbReference type="GO" id="GO:0006629">
    <property type="term" value="P:lipid metabolic process"/>
    <property type="evidence" value="ECO:0007669"/>
    <property type="project" value="UniProtKB-KW"/>
</dbReference>
<dbReference type="PANTHER" id="PTHR34043">
    <property type="entry name" value="ALPHA/BETA-HYDROLASES SUPERFAMILY PROTEIN"/>
    <property type="match status" value="1"/>
</dbReference>
<reference evidence="8 9" key="1">
    <citation type="submission" date="2015-12" db="EMBL/GenBank/DDBJ databases">
        <title>Draft genome sequence of Moniliophthora roreri, the causal agent of frosty pod rot of cacao.</title>
        <authorList>
            <person name="Aime M.C."/>
            <person name="Diaz-Valderrama J.R."/>
            <person name="Kijpornyongpan T."/>
            <person name="Phillips-Mora W."/>
        </authorList>
    </citation>
    <scope>NUCLEOTIDE SEQUENCE [LARGE SCALE GENOMIC DNA]</scope>
    <source>
        <strain evidence="8 9">MCA 2952</strain>
    </source>
</reference>
<keyword evidence="5" id="KW-0443">Lipid metabolism</keyword>
<evidence type="ECO:0000259" key="7">
    <source>
        <dbReference type="Pfam" id="PF24708"/>
    </source>
</evidence>
<dbReference type="Gene3D" id="3.40.50.1820">
    <property type="entry name" value="alpha/beta hydrolase"/>
    <property type="match status" value="1"/>
</dbReference>
<feature type="region of interest" description="Disordered" evidence="6">
    <location>
        <begin position="1"/>
        <end position="20"/>
    </location>
</feature>
<gene>
    <name evidence="8" type="ORF">WG66_11944</name>
</gene>
<dbReference type="eggNOG" id="ENOG502QPNZ">
    <property type="taxonomic scope" value="Eukaryota"/>
</dbReference>
<dbReference type="EMBL" id="LATX01001990">
    <property type="protein sequence ID" value="KTB35346.1"/>
    <property type="molecule type" value="Genomic_DNA"/>
</dbReference>
<evidence type="ECO:0000256" key="1">
    <source>
        <dbReference type="ARBA" id="ARBA00004613"/>
    </source>
</evidence>
<keyword evidence="4 8" id="KW-0378">Hydrolase</keyword>
<evidence type="ECO:0000313" key="8">
    <source>
        <dbReference type="EMBL" id="KTB35346.1"/>
    </source>
</evidence>
<dbReference type="InterPro" id="IPR029058">
    <property type="entry name" value="AB_hydrolase_fold"/>
</dbReference>
<dbReference type="Proteomes" id="UP000054988">
    <property type="component" value="Unassembled WGS sequence"/>
</dbReference>
<keyword evidence="2" id="KW-0964">Secreted</keyword>
<feature type="domain" description="Lipase-like C-terminal" evidence="7">
    <location>
        <begin position="57"/>
        <end position="146"/>
    </location>
</feature>
<comment type="subcellular location">
    <subcellularLocation>
        <location evidence="1">Secreted</location>
    </subcellularLocation>
</comment>
<dbReference type="PANTHER" id="PTHR34043:SF3">
    <property type="entry name" value="ALPHA_BETA-HYDROLASES SUPERFAMILY PROTEIN"/>
    <property type="match status" value="1"/>
</dbReference>
<evidence type="ECO:0000256" key="4">
    <source>
        <dbReference type="ARBA" id="ARBA00022801"/>
    </source>
</evidence>
<feature type="compositionally biased region" description="Polar residues" evidence="6">
    <location>
        <begin position="1"/>
        <end position="18"/>
    </location>
</feature>
<evidence type="ECO:0000256" key="2">
    <source>
        <dbReference type="ARBA" id="ARBA00022525"/>
    </source>
</evidence>
<evidence type="ECO:0000256" key="5">
    <source>
        <dbReference type="ARBA" id="ARBA00023098"/>
    </source>
</evidence>
<evidence type="ECO:0000256" key="6">
    <source>
        <dbReference type="SAM" id="MobiDB-lite"/>
    </source>
</evidence>
<comment type="caution">
    <text evidence="8">The sequence shown here is derived from an EMBL/GenBank/DDBJ whole genome shotgun (WGS) entry which is preliminary data.</text>
</comment>
<name>A0A0W0FGR0_MONRR</name>
<dbReference type="AlphaFoldDB" id="A0A0W0FGR0"/>
<evidence type="ECO:0000313" key="9">
    <source>
        <dbReference type="Proteomes" id="UP000054988"/>
    </source>
</evidence>